<evidence type="ECO:0000256" key="1">
    <source>
        <dbReference type="SAM" id="Phobius"/>
    </source>
</evidence>
<dbReference type="RefSeq" id="WP_341419294.1">
    <property type="nucleotide sequence ID" value="NZ_JBBPCC010000027.1"/>
</dbReference>
<keyword evidence="1" id="KW-0472">Membrane</keyword>
<feature type="transmembrane region" description="Helical" evidence="1">
    <location>
        <begin position="6"/>
        <end position="27"/>
    </location>
</feature>
<proteinExistence type="predicted"/>
<comment type="caution">
    <text evidence="2">The sequence shown here is derived from an EMBL/GenBank/DDBJ whole genome shotgun (WGS) entry which is preliminary data.</text>
</comment>
<reference evidence="2 3" key="1">
    <citation type="submission" date="2024-04" db="EMBL/GenBank/DDBJ databases">
        <title>draft genome sequnece of Paenibacillus filicis.</title>
        <authorList>
            <person name="Kim D.-U."/>
        </authorList>
    </citation>
    <scope>NUCLEOTIDE SEQUENCE [LARGE SCALE GENOMIC DNA]</scope>
    <source>
        <strain evidence="2 3">KACC14197</strain>
    </source>
</reference>
<organism evidence="2 3">
    <name type="scientific">Paenibacillus filicis</name>
    <dbReference type="NCBI Taxonomy" id="669464"/>
    <lineage>
        <taxon>Bacteria</taxon>
        <taxon>Bacillati</taxon>
        <taxon>Bacillota</taxon>
        <taxon>Bacilli</taxon>
        <taxon>Bacillales</taxon>
        <taxon>Paenibacillaceae</taxon>
        <taxon>Paenibacillus</taxon>
    </lineage>
</organism>
<evidence type="ECO:0000313" key="3">
    <source>
        <dbReference type="Proteomes" id="UP001469365"/>
    </source>
</evidence>
<name>A0ABU9DTZ5_9BACL</name>
<dbReference type="EMBL" id="JBBPCC010000027">
    <property type="protein sequence ID" value="MEK8132164.1"/>
    <property type="molecule type" value="Genomic_DNA"/>
</dbReference>
<dbReference type="Proteomes" id="UP001469365">
    <property type="component" value="Unassembled WGS sequence"/>
</dbReference>
<evidence type="ECO:0000313" key="2">
    <source>
        <dbReference type="EMBL" id="MEK8132164.1"/>
    </source>
</evidence>
<keyword evidence="1" id="KW-1133">Transmembrane helix</keyword>
<gene>
    <name evidence="2" type="ORF">WMW72_30125</name>
</gene>
<protein>
    <submittedName>
        <fullName evidence="2">Uncharacterized protein</fullName>
    </submittedName>
</protein>
<sequence length="57" mass="6382">MGKTVMIFIGVLAVLVVLYAGIQYGLYPSYYAGLVREKLRQADFNLCPGWQCCIFTS</sequence>
<accession>A0ABU9DTZ5</accession>
<keyword evidence="3" id="KW-1185">Reference proteome</keyword>
<keyword evidence="1" id="KW-0812">Transmembrane</keyword>